<dbReference type="AlphaFoldDB" id="A0A3D8JUB5"/>
<feature type="domain" description="Putative DNA-binding" evidence="1">
    <location>
        <begin position="14"/>
        <end position="118"/>
    </location>
</feature>
<keyword evidence="3" id="KW-1185">Reference proteome</keyword>
<evidence type="ECO:0000313" key="2">
    <source>
        <dbReference type="EMBL" id="RDU96689.1"/>
    </source>
</evidence>
<sequence length="285" mass="31222">MTDNVNERDLATLQHWMQDVVSGESWTLDDALSMAAQYGIDCDQAVVGTERLPARQRLEIYVVSYRMRLIECLRAEFPVLRRFVGDQVFDLFAGAYLGAKPPSSYTLFDLGAGFADFLEAARPRPNDGRGTLEALPASLARLERAFAEVERAPGVEGSERPLFPASFDLVLLYALRLRAPESLRLLLLDFDFSGLIAAVAADQPFGTPTSGDTLVAVARSHYRVRLHRLEPWSFSFLNLLGEKGIGVRELIAGVAGELGRGPGEIGAQLLTWLPFALEVGLVAIA</sequence>
<dbReference type="EMBL" id="QRGA01000013">
    <property type="protein sequence ID" value="RDU96689.1"/>
    <property type="molecule type" value="Genomic_DNA"/>
</dbReference>
<gene>
    <name evidence="2" type="ORF">DWV00_22065</name>
</gene>
<protein>
    <submittedName>
        <fullName evidence="2">DUF2063 domain-containing protein</fullName>
    </submittedName>
</protein>
<comment type="caution">
    <text evidence="2">The sequence shown here is derived from an EMBL/GenBank/DDBJ whole genome shotgun (WGS) entry which is preliminary data.</text>
</comment>
<name>A0A3D8JUB5_9BURK</name>
<dbReference type="Pfam" id="PF09836">
    <property type="entry name" value="DUF2063"/>
    <property type="match status" value="1"/>
</dbReference>
<accession>A0A3D8JUB5</accession>
<dbReference type="Proteomes" id="UP000256838">
    <property type="component" value="Unassembled WGS sequence"/>
</dbReference>
<evidence type="ECO:0000259" key="1">
    <source>
        <dbReference type="Pfam" id="PF09836"/>
    </source>
</evidence>
<evidence type="ECO:0000313" key="3">
    <source>
        <dbReference type="Proteomes" id="UP000256838"/>
    </source>
</evidence>
<dbReference type="OrthoDB" id="4146344at2"/>
<dbReference type="InterPro" id="IPR018640">
    <property type="entry name" value="DUF2063"/>
</dbReference>
<reference evidence="2 3" key="1">
    <citation type="submission" date="2018-08" db="EMBL/GenBank/DDBJ databases">
        <title>Paraburkholderia sp. DHOM06 isolated from forest soil.</title>
        <authorList>
            <person name="Gao Z.-H."/>
            <person name="Qiu L.-H."/>
        </authorList>
    </citation>
    <scope>NUCLEOTIDE SEQUENCE [LARGE SCALE GENOMIC DNA]</scope>
    <source>
        <strain evidence="2 3">DHOM06</strain>
    </source>
</reference>
<proteinExistence type="predicted"/>
<organism evidence="2 3">
    <name type="scientific">Trinickia dinghuensis</name>
    <dbReference type="NCBI Taxonomy" id="2291023"/>
    <lineage>
        <taxon>Bacteria</taxon>
        <taxon>Pseudomonadati</taxon>
        <taxon>Pseudomonadota</taxon>
        <taxon>Betaproteobacteria</taxon>
        <taxon>Burkholderiales</taxon>
        <taxon>Burkholderiaceae</taxon>
        <taxon>Trinickia</taxon>
    </lineage>
</organism>